<dbReference type="Proteomes" id="UP001500454">
    <property type="component" value="Unassembled WGS sequence"/>
</dbReference>
<feature type="domain" description="Peptidase M16 C-terminal" evidence="5">
    <location>
        <begin position="228"/>
        <end position="400"/>
    </location>
</feature>
<evidence type="ECO:0000259" key="5">
    <source>
        <dbReference type="Pfam" id="PF05193"/>
    </source>
</evidence>
<feature type="domain" description="Peptidase M16 N-terminal" evidence="4">
    <location>
        <begin position="71"/>
        <end position="185"/>
    </location>
</feature>
<evidence type="ECO:0000256" key="1">
    <source>
        <dbReference type="ARBA" id="ARBA00007261"/>
    </source>
</evidence>
<evidence type="ECO:0000256" key="2">
    <source>
        <dbReference type="SAM" id="MobiDB-lite"/>
    </source>
</evidence>
<comment type="caution">
    <text evidence="6">The sequence shown here is derived from an EMBL/GenBank/DDBJ whole genome shotgun (WGS) entry which is preliminary data.</text>
</comment>
<feature type="compositionally biased region" description="Low complexity" evidence="2">
    <location>
        <begin position="962"/>
        <end position="975"/>
    </location>
</feature>
<feature type="region of interest" description="Disordered" evidence="2">
    <location>
        <begin position="962"/>
        <end position="1003"/>
    </location>
</feature>
<gene>
    <name evidence="6" type="ORF">GCM10023186_44350</name>
</gene>
<evidence type="ECO:0000313" key="7">
    <source>
        <dbReference type="Proteomes" id="UP001500454"/>
    </source>
</evidence>
<feature type="chain" id="PRO_5046416611" evidence="3">
    <location>
        <begin position="24"/>
        <end position="1003"/>
    </location>
</feature>
<feature type="signal peptide" evidence="3">
    <location>
        <begin position="1"/>
        <end position="23"/>
    </location>
</feature>
<protein>
    <submittedName>
        <fullName evidence="6">Pitrilysin family protein</fullName>
    </submittedName>
</protein>
<reference evidence="7" key="1">
    <citation type="journal article" date="2019" name="Int. J. Syst. Evol. Microbiol.">
        <title>The Global Catalogue of Microorganisms (GCM) 10K type strain sequencing project: providing services to taxonomists for standard genome sequencing and annotation.</title>
        <authorList>
            <consortium name="The Broad Institute Genomics Platform"/>
            <consortium name="The Broad Institute Genome Sequencing Center for Infectious Disease"/>
            <person name="Wu L."/>
            <person name="Ma J."/>
        </authorList>
    </citation>
    <scope>NUCLEOTIDE SEQUENCE [LARGE SCALE GENOMIC DNA]</scope>
    <source>
        <strain evidence="7">JCM 17924</strain>
    </source>
</reference>
<feature type="region of interest" description="Disordered" evidence="2">
    <location>
        <begin position="20"/>
        <end position="42"/>
    </location>
</feature>
<comment type="similarity">
    <text evidence="1">Belongs to the peptidase M16 family.</text>
</comment>
<dbReference type="InterPro" id="IPR011765">
    <property type="entry name" value="Pept_M16_N"/>
</dbReference>
<name>A0ABP8JMK1_9BACT</name>
<dbReference type="PANTHER" id="PTHR11851">
    <property type="entry name" value="METALLOPROTEASE"/>
    <property type="match status" value="1"/>
</dbReference>
<feature type="compositionally biased region" description="Low complexity" evidence="2">
    <location>
        <begin position="29"/>
        <end position="42"/>
    </location>
</feature>
<feature type="domain" description="Peptidase M16 N-terminal" evidence="4">
    <location>
        <begin position="542"/>
        <end position="666"/>
    </location>
</feature>
<dbReference type="Gene3D" id="3.30.830.10">
    <property type="entry name" value="Metalloenzyme, LuxS/M16 peptidase-like"/>
    <property type="match status" value="4"/>
</dbReference>
<dbReference type="EMBL" id="BAABHA010000015">
    <property type="protein sequence ID" value="GAA4393115.1"/>
    <property type="molecule type" value="Genomic_DNA"/>
</dbReference>
<evidence type="ECO:0000256" key="3">
    <source>
        <dbReference type="SAM" id="SignalP"/>
    </source>
</evidence>
<evidence type="ECO:0000259" key="4">
    <source>
        <dbReference type="Pfam" id="PF00675"/>
    </source>
</evidence>
<dbReference type="SUPFAM" id="SSF63411">
    <property type="entry name" value="LuxS/MPP-like metallohydrolase"/>
    <property type="match status" value="4"/>
</dbReference>
<keyword evidence="3" id="KW-0732">Signal</keyword>
<dbReference type="InterPro" id="IPR050361">
    <property type="entry name" value="MPP/UQCRC_Complex"/>
</dbReference>
<dbReference type="RefSeq" id="WP_345227850.1">
    <property type="nucleotide sequence ID" value="NZ_BAABHA010000015.1"/>
</dbReference>
<dbReference type="Pfam" id="PF05193">
    <property type="entry name" value="Peptidase_M16_C"/>
    <property type="match status" value="2"/>
</dbReference>
<dbReference type="InterPro" id="IPR007863">
    <property type="entry name" value="Peptidase_M16_C"/>
</dbReference>
<dbReference type="PANTHER" id="PTHR11851:SF49">
    <property type="entry name" value="MITOCHONDRIAL-PROCESSING PEPTIDASE SUBUNIT ALPHA"/>
    <property type="match status" value="1"/>
</dbReference>
<dbReference type="InterPro" id="IPR011249">
    <property type="entry name" value="Metalloenz_LuxS/M16"/>
</dbReference>
<evidence type="ECO:0000313" key="6">
    <source>
        <dbReference type="EMBL" id="GAA4393115.1"/>
    </source>
</evidence>
<accession>A0ABP8JMK1</accession>
<keyword evidence="7" id="KW-1185">Reference proteome</keyword>
<dbReference type="Pfam" id="PF00675">
    <property type="entry name" value="Peptidase_M16"/>
    <property type="match status" value="2"/>
</dbReference>
<organism evidence="6 7">
    <name type="scientific">Hymenobacter koreensis</name>
    <dbReference type="NCBI Taxonomy" id="1084523"/>
    <lineage>
        <taxon>Bacteria</taxon>
        <taxon>Pseudomonadati</taxon>
        <taxon>Bacteroidota</taxon>
        <taxon>Cytophagia</taxon>
        <taxon>Cytophagales</taxon>
        <taxon>Hymenobacteraceae</taxon>
        <taxon>Hymenobacter</taxon>
    </lineage>
</organism>
<proteinExistence type="inferred from homology"/>
<sequence>MLHKSLLLLGLGAVLVSPPSAHGQKRPATKPAASTAASSGTRLVEKVTAKPGELVIPYEKYVLPNGLTLLVVEDHSDPIAHVDVTYHVGSARETIGKSGFAHFFEHMMFQGSDNVGDEQHFKIVSSAGGQLNGTTDRDRTNYFETLPNNQLETALWLEADRMGFLLDAVTQPKFEVQRSTVKNERGQGVDNYPYGRADEVLLQAMYPYGHSYSWPVIGYLEDLDRSDVNDLKNFFLRWYGPNNATLTVAGDVKPAEVVKLVEKYYGAIPRGPEVPRAKAVAPVLAQDRRTSYEDANISQPMLQLVFPGVPQFHPDEVPLDALADILGKGSNSLLYKNLIKTQKAAQAFAYNPCYELGGEFTMQVMNFAGADLDETETLVRKTLAEFEQRGVTDDDIARFKAHREAGEINSLSSVQGKATKLAAYHYLTGNANMLPKDIQRIRAVTKADVMRVYNQYIKGKKAVVLSVVPTGKGELAAGTANFKVDQTGFKAPKDEYAGLKYVKAKDSFDRSKQPGAGPNPVVKVPELWRADQPNGLRVMGARNTELPTTNLLLTIRGGHRLEQSTPQKAGLAEMTAKMLGESTEKYSSEEMDAALTELGSNVYIYAGDNDTKVYVQSLTKNLDKTLALVEQSLLHPRFSEEDFARVKKQQADMVADFVNQPNVVADLAYNRLMYGPNNIAGTAVAGTPATVANITLADIKQFYQQNYAPNISHLVVVSDAEQQTIAPKLAFLQQWSKKDVQIPADQPAPKTDKTKLYFVNKDGAPQSEIRVGYMAMPYDATGEFYRAGLANYLLGGAFNSRINLNLREDKGYTYGAWSYFRGSRYAAPFMAQAGVRADASAASVKEFMKEIENYRNGISDDELQFLKTSIGQSEALKYETGQQKASFLARLLEYDLKPDYVDQQAEILKQLKREDVQALAQKYMAPEKMSIVAVGDKKYLPEFQKLGYEVVEIDMEGNPVKPAVAATETPAAPALDAKKDKSKKKAKDDSQKKGKAPYRMNAG</sequence>
<feature type="domain" description="Peptidase M16 C-terminal" evidence="5">
    <location>
        <begin position="693"/>
        <end position="868"/>
    </location>
</feature>